<accession>E1YJU9</accession>
<dbReference type="AlphaFoldDB" id="E1YJU9"/>
<organism evidence="1">
    <name type="scientific">uncultured Desulfobacterium sp</name>
    <dbReference type="NCBI Taxonomy" id="201089"/>
    <lineage>
        <taxon>Bacteria</taxon>
        <taxon>Pseudomonadati</taxon>
        <taxon>Thermodesulfobacteriota</taxon>
        <taxon>Desulfobacteria</taxon>
        <taxon>Desulfobacterales</taxon>
        <taxon>Desulfobacteriaceae</taxon>
        <taxon>Desulfobacterium</taxon>
        <taxon>environmental samples</taxon>
    </lineage>
</organism>
<dbReference type="EMBL" id="FR695877">
    <property type="protein sequence ID" value="CBX31553.1"/>
    <property type="molecule type" value="Genomic_DNA"/>
</dbReference>
<dbReference type="InterPro" id="IPR027417">
    <property type="entry name" value="P-loop_NTPase"/>
</dbReference>
<dbReference type="CDD" id="cd00267">
    <property type="entry name" value="ABC_ATPase"/>
    <property type="match status" value="1"/>
</dbReference>
<protein>
    <recommendedName>
        <fullName evidence="2">UDP-N-acetylglucosamine kinase</fullName>
    </recommendedName>
</protein>
<dbReference type="Gene3D" id="3.40.50.300">
    <property type="entry name" value="P-loop containing nucleotide triphosphate hydrolases"/>
    <property type="match status" value="1"/>
</dbReference>
<evidence type="ECO:0008006" key="2">
    <source>
        <dbReference type="Google" id="ProtNLM"/>
    </source>
</evidence>
<gene>
    <name evidence="1" type="ORF">N47_E50650</name>
</gene>
<dbReference type="SUPFAM" id="SSF52540">
    <property type="entry name" value="P-loop containing nucleoside triphosphate hydrolases"/>
    <property type="match status" value="1"/>
</dbReference>
<name>E1YJU9_9BACT</name>
<dbReference type="PANTHER" id="PTHR39206:SF1">
    <property type="entry name" value="SLL8004 PROTEIN"/>
    <property type="match status" value="1"/>
</dbReference>
<dbReference type="PANTHER" id="PTHR39206">
    <property type="entry name" value="SLL8004 PROTEIN"/>
    <property type="match status" value="1"/>
</dbReference>
<proteinExistence type="predicted"/>
<reference evidence="1" key="1">
    <citation type="journal article" date="2011" name="Environ. Microbiol.">
        <title>Genomic insights into the metabolic potential of the polycyclic aromatic hydrocarbon degrading sulfate-reducing Deltaproteobacterium N47.</title>
        <authorList>
            <person name="Bergmann F."/>
            <person name="Selesi D."/>
            <person name="Weinmaier T."/>
            <person name="Tischler P."/>
            <person name="Rattei T."/>
            <person name="Meckenstock R.U."/>
        </authorList>
    </citation>
    <scope>NUCLEOTIDE SEQUENCE</scope>
</reference>
<evidence type="ECO:0000313" key="1">
    <source>
        <dbReference type="EMBL" id="CBX31553.1"/>
    </source>
</evidence>
<sequence>MKVRFKQVNISLKKKCYILAGPNGAGKTTFANEFLPIEAECLNFINADLIAQGLSPFQPAKMAIEAGRLMIERIIECVKKNESFAFETTFSGKGYIRKITSWKNEGYEIIIYFLQLPSVEFAIERVKLRVAQGGHNVPEQDIRRRFQRGWVNFNMFYKQMADSWIVFDTSGNMPIIIDESE</sequence>